<dbReference type="InterPro" id="IPR017157">
    <property type="entry name" value="Arylacetamide_deacetylase"/>
</dbReference>
<sequence length="403" mass="45795">MASKLVVLAIVSVLLGYYVYTPIPEAVEERWKLMLVDAAFRSLEHLAELTELIGFKHYMEMMMVLTVAESVDPSSDENVNVTDTTFNKVPVRVYEPISHSPGLRRAVIYIHGGGWCLGSAKMQPYDLLSRKSATELDAVIISVEYRLAPVYHFPDQYNDVYTVVKYFLQRDVLLQHSVDPGRVALSGDSAGGNLVAAVAQQIQEDPDVQGEIKIQALIYPALQTIDFNTPSYQQNENMPILPKTLMVRFWSEYFSCDKLLLQNMMANSHTTLESRSLSNFANWSIHLPERFRKDYKYMLPDRGNTDSSARIPGVFDSRAAPLLVGDEKLRSLPQAYIVTCEFDVLRDDGAMYATRLEKAGVQVTHEHFEESFHGAFMFITWPTDFAIGQKMVSHYIDWLRKNL</sequence>
<dbReference type="PANTHER" id="PTHR48081:SF28">
    <property type="entry name" value="ALPHA_BETA HYDROLASE FOLD-3 DOMAIN-CONTAINING PROTEIN"/>
    <property type="match status" value="1"/>
</dbReference>
<keyword evidence="2" id="KW-0378">Hydrolase</keyword>
<dbReference type="GO" id="GO:0016020">
    <property type="term" value="C:membrane"/>
    <property type="evidence" value="ECO:0007669"/>
    <property type="project" value="InterPro"/>
</dbReference>
<feature type="domain" description="Alpha/beta hydrolase fold-3" evidence="6">
    <location>
        <begin position="316"/>
        <end position="376"/>
    </location>
</feature>
<dbReference type="AlphaFoldDB" id="A0A401NXK4"/>
<dbReference type="OrthoDB" id="408631at2759"/>
<evidence type="ECO:0000313" key="7">
    <source>
        <dbReference type="EMBL" id="GCB65607.1"/>
    </source>
</evidence>
<evidence type="ECO:0000256" key="4">
    <source>
        <dbReference type="PIRSR" id="PIRSR037251-1"/>
    </source>
</evidence>
<evidence type="ECO:0000313" key="8">
    <source>
        <dbReference type="Proteomes" id="UP000288216"/>
    </source>
</evidence>
<dbReference type="InterPro" id="IPR029058">
    <property type="entry name" value="AB_hydrolase_fold"/>
</dbReference>
<feature type="active site" evidence="4 5">
    <location>
        <position position="189"/>
    </location>
</feature>
<gene>
    <name evidence="7" type="ORF">scyTo_0007756</name>
</gene>
<proteinExistence type="inferred from homology"/>
<feature type="domain" description="Alpha/beta hydrolase fold-3" evidence="6">
    <location>
        <begin position="107"/>
        <end position="269"/>
    </location>
</feature>
<dbReference type="PIRSF" id="PIRSF037251">
    <property type="entry name" value="Arylacetamide_deacetylase"/>
    <property type="match status" value="1"/>
</dbReference>
<dbReference type="Pfam" id="PF07859">
    <property type="entry name" value="Abhydrolase_3"/>
    <property type="match status" value="2"/>
</dbReference>
<evidence type="ECO:0000256" key="1">
    <source>
        <dbReference type="ARBA" id="ARBA00010515"/>
    </source>
</evidence>
<evidence type="ECO:0000256" key="3">
    <source>
        <dbReference type="ARBA" id="ARBA00023157"/>
    </source>
</evidence>
<dbReference type="PROSITE" id="PS01174">
    <property type="entry name" value="LIPASE_GDXG_SER"/>
    <property type="match status" value="1"/>
</dbReference>
<reference evidence="7 8" key="1">
    <citation type="journal article" date="2018" name="Nat. Ecol. Evol.">
        <title>Shark genomes provide insights into elasmobranch evolution and the origin of vertebrates.</title>
        <authorList>
            <person name="Hara Y"/>
            <person name="Yamaguchi K"/>
            <person name="Onimaru K"/>
            <person name="Kadota M"/>
            <person name="Koyanagi M"/>
            <person name="Keeley SD"/>
            <person name="Tatsumi K"/>
            <person name="Tanaka K"/>
            <person name="Motone F"/>
            <person name="Kageyama Y"/>
            <person name="Nozu R"/>
            <person name="Adachi N"/>
            <person name="Nishimura O"/>
            <person name="Nakagawa R"/>
            <person name="Tanegashima C"/>
            <person name="Kiyatake I"/>
            <person name="Matsumoto R"/>
            <person name="Murakumo K"/>
            <person name="Nishida K"/>
            <person name="Terakita A"/>
            <person name="Kuratani S"/>
            <person name="Sato K"/>
            <person name="Hyodo S Kuraku.S."/>
        </authorList>
    </citation>
    <scope>NUCLEOTIDE SEQUENCE [LARGE SCALE GENOMIC DNA]</scope>
</reference>
<comment type="caution">
    <text evidence="7">The sequence shown here is derived from an EMBL/GenBank/DDBJ whole genome shotgun (WGS) entry which is preliminary data.</text>
</comment>
<protein>
    <recommendedName>
        <fullName evidence="6">Alpha/beta hydrolase fold-3 domain-containing protein</fullName>
    </recommendedName>
</protein>
<name>A0A401NXK4_SCYTO</name>
<evidence type="ECO:0000256" key="2">
    <source>
        <dbReference type="ARBA" id="ARBA00022801"/>
    </source>
</evidence>
<comment type="similarity">
    <text evidence="1">Belongs to the 'GDXG' lipolytic enzyme family.</text>
</comment>
<organism evidence="7 8">
    <name type="scientific">Scyliorhinus torazame</name>
    <name type="common">Cloudy catshark</name>
    <name type="synonym">Catulus torazame</name>
    <dbReference type="NCBI Taxonomy" id="75743"/>
    <lineage>
        <taxon>Eukaryota</taxon>
        <taxon>Metazoa</taxon>
        <taxon>Chordata</taxon>
        <taxon>Craniata</taxon>
        <taxon>Vertebrata</taxon>
        <taxon>Chondrichthyes</taxon>
        <taxon>Elasmobranchii</taxon>
        <taxon>Galeomorphii</taxon>
        <taxon>Galeoidea</taxon>
        <taxon>Carcharhiniformes</taxon>
        <taxon>Scyliorhinidae</taxon>
        <taxon>Scyliorhinus</taxon>
    </lineage>
</organism>
<accession>A0A401NXK4</accession>
<evidence type="ECO:0000259" key="6">
    <source>
        <dbReference type="Pfam" id="PF07859"/>
    </source>
</evidence>
<dbReference type="InterPro" id="IPR033140">
    <property type="entry name" value="Lipase_GDXG_put_SER_AS"/>
</dbReference>
<dbReference type="InterPro" id="IPR050300">
    <property type="entry name" value="GDXG_lipolytic_enzyme"/>
</dbReference>
<dbReference type="PANTHER" id="PTHR48081">
    <property type="entry name" value="AB HYDROLASE SUPERFAMILY PROTEIN C4A8.06C"/>
    <property type="match status" value="1"/>
</dbReference>
<feature type="active site" evidence="4">
    <location>
        <position position="343"/>
    </location>
</feature>
<dbReference type="EMBL" id="BFAA01002862">
    <property type="protein sequence ID" value="GCB65607.1"/>
    <property type="molecule type" value="Genomic_DNA"/>
</dbReference>
<dbReference type="InterPro" id="IPR013094">
    <property type="entry name" value="AB_hydrolase_3"/>
</dbReference>
<dbReference type="Gene3D" id="3.40.50.1820">
    <property type="entry name" value="alpha/beta hydrolase"/>
    <property type="match status" value="1"/>
</dbReference>
<dbReference type="SUPFAM" id="SSF53474">
    <property type="entry name" value="alpha/beta-Hydrolases"/>
    <property type="match status" value="1"/>
</dbReference>
<dbReference type="STRING" id="75743.A0A401NXK4"/>
<dbReference type="GO" id="GO:0052689">
    <property type="term" value="F:carboxylic ester hydrolase activity"/>
    <property type="evidence" value="ECO:0007669"/>
    <property type="project" value="InterPro"/>
</dbReference>
<feature type="active site" evidence="4">
    <location>
        <position position="373"/>
    </location>
</feature>
<keyword evidence="3" id="KW-1015">Disulfide bond</keyword>
<dbReference type="Proteomes" id="UP000288216">
    <property type="component" value="Unassembled WGS sequence"/>
</dbReference>
<keyword evidence="8" id="KW-1185">Reference proteome</keyword>
<dbReference type="OMA" id="PKHMARW"/>
<evidence type="ECO:0000256" key="5">
    <source>
        <dbReference type="PROSITE-ProRule" id="PRU10038"/>
    </source>
</evidence>